<dbReference type="Gene3D" id="3.90.640.10">
    <property type="entry name" value="Actin, Chain A, domain 4"/>
    <property type="match status" value="1"/>
</dbReference>
<dbReference type="InterPro" id="IPR043129">
    <property type="entry name" value="ATPase_NBD"/>
</dbReference>
<accession>A0A165NUR6</accession>
<dbReference type="InterPro" id="IPR004000">
    <property type="entry name" value="Actin"/>
</dbReference>
<dbReference type="SMART" id="SM00268">
    <property type="entry name" value="ACTIN"/>
    <property type="match status" value="1"/>
</dbReference>
<proteinExistence type="inferred from homology"/>
<dbReference type="AlphaFoldDB" id="A0A165NUR6"/>
<keyword evidence="4" id="KW-1185">Reference proteome</keyword>
<feature type="region of interest" description="Disordered" evidence="2">
    <location>
        <begin position="18"/>
        <end position="44"/>
    </location>
</feature>
<dbReference type="PANTHER" id="PTHR11937">
    <property type="entry name" value="ACTIN"/>
    <property type="match status" value="1"/>
</dbReference>
<name>A0A165NUR6_EXIGL</name>
<organism evidence="3 4">
    <name type="scientific">Exidia glandulosa HHB12029</name>
    <dbReference type="NCBI Taxonomy" id="1314781"/>
    <lineage>
        <taxon>Eukaryota</taxon>
        <taxon>Fungi</taxon>
        <taxon>Dikarya</taxon>
        <taxon>Basidiomycota</taxon>
        <taxon>Agaricomycotina</taxon>
        <taxon>Agaricomycetes</taxon>
        <taxon>Auriculariales</taxon>
        <taxon>Exidiaceae</taxon>
        <taxon>Exidia</taxon>
    </lineage>
</organism>
<sequence length="592" mass="65368">MSATPAVVPPAQSRAQPMRFTSFYIPPPLTTKQSTSTYGRGPEQSVFSRRKIQANEELMQGVKRGYYTLVIHPGSRTLRIGRACEVVPVSVTHAIARRKRTAEKGKQSEPDTQVRRFGILTAEQGLLTAIDGITHALRERMRFYKLHISSSAKDQCQEFNTTSQPEIIQDHNDPGRVEWLGKTTSADFIVGDEVWRAGDPAEWLVRFPLNRGFNSAAYPSGSLQEVLGDLQTIWSEVLRERLNILPKDYPLYSVVLVVPDLPERGYVSALTRLLLADMSFKQLAIQQESLAATYGAGLSTALVVDVGAATTNIACVDEGWVVPDTRISLDVGGDDITELFIRLLKRTSSPWAMYGDVRRVDDFMTGEKMKFDLASLAEEHVALNMYDFVVRQYDGPTAKARVKVYDEPVLAAMVIFEPQAIDYDAKRSAPPLVAPLDAVTEDIGDQPGEGITQAMVFSTQHLSPHGLDIPREAAKLPVDVAVFNSARAVGAEDKVRRMLSSVLLVGGGAARIRGVNAALETRLSAIAAGRVAGMDTQRVVVVSPAKDVDARVLCWKGGSVFARMDSIPEFWVSRDEWEMVGNRGLKERWWHL</sequence>
<dbReference type="InParanoid" id="A0A165NUR6"/>
<dbReference type="SUPFAM" id="SSF53067">
    <property type="entry name" value="Actin-like ATPase domain"/>
    <property type="match status" value="2"/>
</dbReference>
<evidence type="ECO:0000313" key="3">
    <source>
        <dbReference type="EMBL" id="KZW01252.1"/>
    </source>
</evidence>
<dbReference type="EMBL" id="KV425895">
    <property type="protein sequence ID" value="KZW01252.1"/>
    <property type="molecule type" value="Genomic_DNA"/>
</dbReference>
<dbReference type="FunCoup" id="A0A165NUR6">
    <property type="interactions" value="711"/>
</dbReference>
<dbReference type="Pfam" id="PF00022">
    <property type="entry name" value="Actin"/>
    <property type="match status" value="2"/>
</dbReference>
<evidence type="ECO:0000256" key="2">
    <source>
        <dbReference type="SAM" id="MobiDB-lite"/>
    </source>
</evidence>
<comment type="similarity">
    <text evidence="1">Belongs to the actin family.</text>
</comment>
<dbReference type="OrthoDB" id="5572108at2759"/>
<dbReference type="STRING" id="1314781.A0A165NUR6"/>
<evidence type="ECO:0000313" key="4">
    <source>
        <dbReference type="Proteomes" id="UP000077266"/>
    </source>
</evidence>
<dbReference type="CDD" id="cd10206">
    <property type="entry name" value="ASKHA_NBD_Arp8-like"/>
    <property type="match status" value="1"/>
</dbReference>
<reference evidence="3 4" key="1">
    <citation type="journal article" date="2016" name="Mol. Biol. Evol.">
        <title>Comparative Genomics of Early-Diverging Mushroom-Forming Fungi Provides Insights into the Origins of Lignocellulose Decay Capabilities.</title>
        <authorList>
            <person name="Nagy L.G."/>
            <person name="Riley R."/>
            <person name="Tritt A."/>
            <person name="Adam C."/>
            <person name="Daum C."/>
            <person name="Floudas D."/>
            <person name="Sun H."/>
            <person name="Yadav J.S."/>
            <person name="Pangilinan J."/>
            <person name="Larsson K.H."/>
            <person name="Matsuura K."/>
            <person name="Barry K."/>
            <person name="Labutti K."/>
            <person name="Kuo R."/>
            <person name="Ohm R.A."/>
            <person name="Bhattacharya S.S."/>
            <person name="Shirouzu T."/>
            <person name="Yoshinaga Y."/>
            <person name="Martin F.M."/>
            <person name="Grigoriev I.V."/>
            <person name="Hibbett D.S."/>
        </authorList>
    </citation>
    <scope>NUCLEOTIDE SEQUENCE [LARGE SCALE GENOMIC DNA]</scope>
    <source>
        <strain evidence="3 4">HHB12029</strain>
    </source>
</reference>
<dbReference type="Gene3D" id="3.30.420.40">
    <property type="match status" value="2"/>
</dbReference>
<protein>
    <submittedName>
        <fullName evidence="3">Actin-like ATPase domain-containing protein</fullName>
    </submittedName>
</protein>
<gene>
    <name evidence="3" type="ORF">EXIGLDRAFT_666548</name>
</gene>
<dbReference type="Proteomes" id="UP000077266">
    <property type="component" value="Unassembled WGS sequence"/>
</dbReference>
<evidence type="ECO:0000256" key="1">
    <source>
        <dbReference type="RuleBase" id="RU000487"/>
    </source>
</evidence>